<sequence>MARDHARIWLSIWEDDDFRALPKESQHLYFVLLTSPSLSYAGIVDWRPGRIAKNAAGWKADEVRSAAGPLIRGLYILVDEDSEEALLRTFIRHDGLMKNPNMAVSMALAFADAASPELRGVIVHELRRLHESDPDLKGWAKVATLLDRKAIDPATYPLGCPSPEGVENGVSEPFPQGVGYPLTEGVPQGVPSGVGQPVDYPLDHGLAQPVDQPETEPVEQGIPQGVGSLPAPAPAPYSSSIGGYVTGERHQATAPESIDPPPRYHPGHDSGYVTDCVDCERTGQVYERWVTLRLADTEPPRVCSRHPEGTLNACRDCATKRTENDQWHRDRRHRAAVRESAEARKAADERARAIANCGMCDETGWDRTRNRSCDHDPKAAEIDRDGARKARIAICRMCDETGHRADGTECDHRKPTAPANGLPLSAPADTPDREPTARTAPERTHADA</sequence>
<accession>A0A2T2Z882</accession>
<dbReference type="AlphaFoldDB" id="A0A2T2Z882"/>
<comment type="caution">
    <text evidence="2">The sequence shown here is derived from an EMBL/GenBank/DDBJ whole genome shotgun (WGS) entry which is preliminary data.</text>
</comment>
<evidence type="ECO:0000313" key="2">
    <source>
        <dbReference type="EMBL" id="PSR63964.1"/>
    </source>
</evidence>
<protein>
    <submittedName>
        <fullName evidence="2">Uncharacterized protein</fullName>
    </submittedName>
</protein>
<organism evidence="2 3">
    <name type="scientific">Nocardia nova</name>
    <dbReference type="NCBI Taxonomy" id="37330"/>
    <lineage>
        <taxon>Bacteria</taxon>
        <taxon>Bacillati</taxon>
        <taxon>Actinomycetota</taxon>
        <taxon>Actinomycetes</taxon>
        <taxon>Mycobacteriales</taxon>
        <taxon>Nocardiaceae</taxon>
        <taxon>Nocardia</taxon>
    </lineage>
</organism>
<feature type="compositionally biased region" description="Basic and acidic residues" evidence="1">
    <location>
        <begin position="402"/>
        <end position="414"/>
    </location>
</feature>
<evidence type="ECO:0000313" key="3">
    <source>
        <dbReference type="Proteomes" id="UP000241647"/>
    </source>
</evidence>
<dbReference type="Proteomes" id="UP000241647">
    <property type="component" value="Unassembled WGS sequence"/>
</dbReference>
<dbReference type="RefSeq" id="WP_063030162.1">
    <property type="nucleotide sequence ID" value="NZ_PYHS01000004.1"/>
</dbReference>
<reference evidence="2 3" key="1">
    <citation type="submission" date="2018-02" db="EMBL/GenBank/DDBJ databases">
        <title>8 Nocardia nova and 1 Nocardia cyriacigeorgica strain used for evolution to TMP-SMX.</title>
        <authorList>
            <person name="Mehta H."/>
            <person name="Weng J."/>
            <person name="Shamoo Y."/>
        </authorList>
    </citation>
    <scope>NUCLEOTIDE SEQUENCE [LARGE SCALE GENOMIC DNA]</scope>
    <source>
        <strain evidence="2 3">ATCC 33727</strain>
    </source>
</reference>
<evidence type="ECO:0000256" key="1">
    <source>
        <dbReference type="SAM" id="MobiDB-lite"/>
    </source>
</evidence>
<feature type="compositionally biased region" description="Basic and acidic residues" evidence="1">
    <location>
        <begin position="430"/>
        <end position="448"/>
    </location>
</feature>
<dbReference type="EMBL" id="PYHS01000004">
    <property type="protein sequence ID" value="PSR63964.1"/>
    <property type="molecule type" value="Genomic_DNA"/>
</dbReference>
<proteinExistence type="predicted"/>
<gene>
    <name evidence="2" type="ORF">C8259_08925</name>
</gene>
<name>A0A2T2Z882_9NOCA</name>
<feature type="region of interest" description="Disordered" evidence="1">
    <location>
        <begin position="402"/>
        <end position="448"/>
    </location>
</feature>